<dbReference type="GO" id="GO:0020037">
    <property type="term" value="F:heme binding"/>
    <property type="evidence" value="ECO:0007669"/>
    <property type="project" value="InterPro"/>
</dbReference>
<evidence type="ECO:0000259" key="2">
    <source>
        <dbReference type="Pfam" id="PF17990"/>
    </source>
</evidence>
<dbReference type="Pfam" id="PF17990">
    <property type="entry name" value="LodA_N"/>
    <property type="match status" value="1"/>
</dbReference>
<protein>
    <recommendedName>
        <fullName evidence="6">Lysine-epsilon oxidase</fullName>
    </recommendedName>
</protein>
<dbReference type="CDD" id="cd14731">
    <property type="entry name" value="LodA_like_1"/>
    <property type="match status" value="1"/>
</dbReference>
<dbReference type="Gene3D" id="2.40.180.10">
    <property type="entry name" value="Catalase core domain"/>
    <property type="match status" value="1"/>
</dbReference>
<feature type="domain" description="L-Lysine epsilon oxidase N-terminal" evidence="2">
    <location>
        <begin position="386"/>
        <end position="596"/>
    </location>
</feature>
<evidence type="ECO:0000256" key="1">
    <source>
        <dbReference type="SAM" id="MobiDB-lite"/>
    </source>
</evidence>
<feature type="region of interest" description="Disordered" evidence="1">
    <location>
        <begin position="1"/>
        <end position="31"/>
    </location>
</feature>
<feature type="compositionally biased region" description="Basic residues" evidence="1">
    <location>
        <begin position="10"/>
        <end position="26"/>
    </location>
</feature>
<evidence type="ECO:0000313" key="5">
    <source>
        <dbReference type="Proteomes" id="UP000240572"/>
    </source>
</evidence>
<dbReference type="EMBL" id="PYGD01000001">
    <property type="protein sequence ID" value="PSK94178.1"/>
    <property type="molecule type" value="Genomic_DNA"/>
</dbReference>
<dbReference type="Proteomes" id="UP000240572">
    <property type="component" value="Unassembled WGS sequence"/>
</dbReference>
<proteinExistence type="predicted"/>
<dbReference type="Pfam" id="PF18417">
    <property type="entry name" value="LodA_C"/>
    <property type="match status" value="1"/>
</dbReference>
<accession>A0A2P8DAC6</accession>
<dbReference type="InterPro" id="IPR033798">
    <property type="entry name" value="LodA-like"/>
</dbReference>
<dbReference type="InterPro" id="IPR041173">
    <property type="entry name" value="LodA_C"/>
</dbReference>
<reference evidence="4 5" key="1">
    <citation type="submission" date="2018-03" db="EMBL/GenBank/DDBJ databases">
        <title>Genomic Encyclopedia of Type Strains, Phase III (KMG-III): the genomes of soil and plant-associated and newly described type strains.</title>
        <authorList>
            <person name="Whitman W."/>
        </authorList>
    </citation>
    <scope>NUCLEOTIDE SEQUENCE [LARGE SCALE GENOMIC DNA]</scope>
    <source>
        <strain evidence="4 5">CGMCC 1.12700</strain>
    </source>
</reference>
<dbReference type="AlphaFoldDB" id="A0A2P8DAC6"/>
<evidence type="ECO:0000259" key="3">
    <source>
        <dbReference type="Pfam" id="PF18417"/>
    </source>
</evidence>
<organism evidence="4 5">
    <name type="scientific">Taibaiella chishuiensis</name>
    <dbReference type="NCBI Taxonomy" id="1434707"/>
    <lineage>
        <taxon>Bacteria</taxon>
        <taxon>Pseudomonadati</taxon>
        <taxon>Bacteroidota</taxon>
        <taxon>Chitinophagia</taxon>
        <taxon>Chitinophagales</taxon>
        <taxon>Chitinophagaceae</taxon>
        <taxon>Taibaiella</taxon>
    </lineage>
</organism>
<dbReference type="InterPro" id="IPR020835">
    <property type="entry name" value="Catalase_sf"/>
</dbReference>
<evidence type="ECO:0008006" key="6">
    <source>
        <dbReference type="Google" id="ProtNLM"/>
    </source>
</evidence>
<feature type="domain" description="L-lysine epsilon oxidase C-terminal" evidence="3">
    <location>
        <begin position="722"/>
        <end position="881"/>
    </location>
</feature>
<keyword evidence="5" id="KW-1185">Reference proteome</keyword>
<name>A0A2P8DAC6_9BACT</name>
<dbReference type="SUPFAM" id="SSF56634">
    <property type="entry name" value="Heme-dependent catalase-like"/>
    <property type="match status" value="1"/>
</dbReference>
<sequence length="1105" mass="123746">MRPWIPANQTKHKPIQTKHMAKKSKNKGLSVSPAQATANNVVCWDSDGEIKIVTQRLKEMFVEMGQKTRIEKGQMPAERAVFRKQHGIAYGKFVVRKDIDPKFKVGIFAGDTYECAVRFSSDTGPTSPDLHSTLGLGLKLFGVEGPKLFGEGDNADFIFQNIDRFFARDAQQMCAFTTAGVVDGDYNAYINKHPELASILDAMAKVEASCLSAGYWAILPFKLGPDQVVKYRLVPEDTDRGAPFDDNDYLALDLEQRLRNKEAKFRFEIQLRTDPKTMPLDDAQDVWSTEQSPYICIAELHLPQQDICAIGQPEFGSMLAFNIWRTLAEHEPLGSIAQVRKVVYAASAQTRHQANGQPSQEPERINPHFEGNTDEDGECIVRAGIYPPIGVMRVGNSEQEYFIGPLVTEPEPQTSEYAYRDQTGALKRQAAQFRIYGFNAAGKAIKELTADDAEIVWHAHLANQKSSWYQFQMALDIPDAATAPPSLLRNIDVKDRGSLIIDGGDQHVSGKNIDEGYAFRGRFQGKEVYLGEMRTDEKGRLVMLGGHGLSENLNGDIAITFANNEGWYDDISDGPVTAEVVYKGVKLKVDPAWVICAPPDYAPMQKSVRTMWDLMRDVAVKAGMLARPARPSFTKDILPIFERLTNLQWVNAGFASAFGWGGQFDYTTSAWKVKLNDPSHANLEMRRTISNNFRRYDIPGADAPQLWPWLYGDAISIPSTGSVRQHATLSDLQLSFLDQWVKGDFDADYVDRTGCPFVPPPMNIDKMPVAEQPDMLTRAAMEFCLADAFHPGCEMTWPMRTAGMYMAPFRLKHAPKLPLVDTCYYGPTMSSDVFTLAKGPLLGGQVAGGVTRWMAIPWQTDTASCRDGYTSAYDPYLPTFWPARVPNNLLNEERYKEAMDPELSEQTRKQAFSYRAAWLDDLPLDGQSPNYTNQINSMVKYFDKLAIVQQRPGVPESAAFPATMQVGLVPNAEQDAMLLEEARAVLKTIMGRRNKAEHGKMAPLLHATLDDLSKENLLTERDLMSNAKTTLLSLTEHELAEDFKASPVVKRLLRMLESKVNKPLKSLAMKPQGYTRMELGEGEKGSRFHSYIPYSLITEEIVHRR</sequence>
<comment type="caution">
    <text evidence="4">The sequence shown here is derived from an EMBL/GenBank/DDBJ whole genome shotgun (WGS) entry which is preliminary data.</text>
</comment>
<gene>
    <name evidence="4" type="ORF">B0I18_101331</name>
</gene>
<evidence type="ECO:0000313" key="4">
    <source>
        <dbReference type="EMBL" id="PSK94178.1"/>
    </source>
</evidence>
<dbReference type="InterPro" id="IPR041168">
    <property type="entry name" value="LodA_N"/>
</dbReference>